<dbReference type="PANTHER" id="PTHR13170">
    <property type="entry name" value="O-GLCNACASE"/>
    <property type="match status" value="1"/>
</dbReference>
<dbReference type="GO" id="GO:0005975">
    <property type="term" value="P:carbohydrate metabolic process"/>
    <property type="evidence" value="ECO:0007669"/>
    <property type="project" value="UniProtKB-ARBA"/>
</dbReference>
<accession>A0A1H6KQU7</accession>
<dbReference type="EMBL" id="LT629973">
    <property type="protein sequence ID" value="SEH73907.1"/>
    <property type="molecule type" value="Genomic_DNA"/>
</dbReference>
<organism evidence="6 7">
    <name type="scientific">Akkermansia glycaniphila</name>
    <dbReference type="NCBI Taxonomy" id="1679444"/>
    <lineage>
        <taxon>Bacteria</taxon>
        <taxon>Pseudomonadati</taxon>
        <taxon>Verrucomicrobiota</taxon>
        <taxon>Verrucomicrobiia</taxon>
        <taxon>Verrucomicrobiales</taxon>
        <taxon>Akkermansiaceae</taxon>
        <taxon>Akkermansia</taxon>
    </lineage>
</organism>
<evidence type="ECO:0000259" key="5">
    <source>
        <dbReference type="PROSITE" id="PS52009"/>
    </source>
</evidence>
<keyword evidence="2 3" id="KW-0326">Glycosidase</keyword>
<dbReference type="InterPro" id="IPR015882">
    <property type="entry name" value="HEX_bac_N"/>
</dbReference>
<dbReference type="InterPro" id="IPR017853">
    <property type="entry name" value="GH"/>
</dbReference>
<dbReference type="InterPro" id="IPR013780">
    <property type="entry name" value="Glyco_hydro_b"/>
</dbReference>
<evidence type="ECO:0000256" key="2">
    <source>
        <dbReference type="ARBA" id="ARBA00023295"/>
    </source>
</evidence>
<evidence type="ECO:0000256" key="3">
    <source>
        <dbReference type="PROSITE-ProRule" id="PRU01353"/>
    </source>
</evidence>
<dbReference type="Pfam" id="PF21809">
    <property type="entry name" value="Glyco_hydro_84_hel"/>
    <property type="match status" value="1"/>
</dbReference>
<dbReference type="PROSITE" id="PS50022">
    <property type="entry name" value="FA58C_3"/>
    <property type="match status" value="1"/>
</dbReference>
<sequence>MADQPAVYPTPQKASFSGKYVKAPKVNVVNMSKGGAAWGNTPPAKSGAYHLIVKPGEVWVYAHDDRGVFYAKQTLAQLLKGVKNARFAQKDPFAGKSLQDVARMGELAECEIVDWPDVEFRGTVEGFYGTPWSHESRKKQLEFYGRNKMNTYIYGPKDDPYHSAQWRKPYPEKEAQQIRELVQVAKDNHVDFVWAIHPGGSIKWTDEDMHNVIKKFELMYQMGVRNFSVFFDDIGGEGTRADKQAELLNMIHNEFVVPKGDVGPLVMCPTQYNRSWTSGDYLDVLGKELDPSTHVMWTGNTVVHDITLEGQKWVNNRLRRPSYVWWNFPVTDFVRDHLTLGRVYGLAQDPEAKKEMSGFVSNPMDKPEASKIALFGVADYTWNTEGFKSDPSWKEGIRRLFPSCPEAMQTFADHNSDLGPNGHGYRREESVAIAPTAQALLEGLKSGKIDEKAKAAMLKEYAGIAASAARIMQSCDSPEFVRETKPWLLSFEQLGNVGTNALKALDSKDPVKELVAATTALDEMNRLSKLYNSNPYQPGVKVGSLVMTPAATEVTKYVAGKVQEKLTGVNPAHAKFIVQGGSPEGADKLFDNNENSFWHSGSYQKAGDWYGVDYGTVIPIRSLDFYMGAPGKDKDFVAKGQLEYSTDMAAWKPYGEPTTGNRVSLDLSKSPLMARALRYRVIEPNYIDPDKKGNAVWTAIRELSVNKALPPTAVSTVKGQEGIRVQQTDKLIGINRVMEVTSCKPGDSITLSFPVAIAPTWLEINLGCRDLPDWADVQLTLEDGKTVPAKLHEWQPGKFVAKEDALPKERIRAVKLTNRSEQAKDIKIEMFKVDVPPSDPSKNVSSLTDSDLLSVYRCDAPLDVTVQVPEGSTKGVVIGSAACAVEADGKQVADKGAAPQQSFTLPAGTKAIRLQYGKAQEGKSLNEVIFTK</sequence>
<dbReference type="InterPro" id="IPR000421">
    <property type="entry name" value="FA58C"/>
</dbReference>
<dbReference type="Gene3D" id="3.20.20.80">
    <property type="entry name" value="Glycosidases"/>
    <property type="match status" value="1"/>
</dbReference>
<name>A0A1H6KQU7_9BACT</name>
<dbReference type="Pfam" id="PF00754">
    <property type="entry name" value="F5_F8_type_C"/>
    <property type="match status" value="1"/>
</dbReference>
<gene>
    <name evidence="6" type="ORF">PYTT_0357</name>
</gene>
<feature type="active site" description="Proton donor" evidence="3">
    <location>
        <position position="233"/>
    </location>
</feature>
<dbReference type="SUPFAM" id="SSF55545">
    <property type="entry name" value="beta-N-acetylhexosaminidase-like domain"/>
    <property type="match status" value="1"/>
</dbReference>
<dbReference type="InterPro" id="IPR051822">
    <property type="entry name" value="Glycosyl_Hydrolase_84"/>
</dbReference>
<dbReference type="InterPro" id="IPR011496">
    <property type="entry name" value="O-GlcNAcase_cat"/>
</dbReference>
<keyword evidence="7" id="KW-1185">Reference proteome</keyword>
<dbReference type="STRING" id="1679444.PYTT_0357"/>
<dbReference type="GO" id="GO:0015929">
    <property type="term" value="F:hexosaminidase activity"/>
    <property type="evidence" value="ECO:0007669"/>
    <property type="project" value="UniProtKB-ARBA"/>
</dbReference>
<dbReference type="PANTHER" id="PTHR13170:SF16">
    <property type="entry name" value="PROTEIN O-GLCNACASE"/>
    <property type="match status" value="1"/>
</dbReference>
<dbReference type="GO" id="GO:1901135">
    <property type="term" value="P:carbohydrate derivative metabolic process"/>
    <property type="evidence" value="ECO:0007669"/>
    <property type="project" value="UniProtKB-ARBA"/>
</dbReference>
<dbReference type="SUPFAM" id="SSF140657">
    <property type="entry name" value="Hyaluronidase post-catalytic domain-like"/>
    <property type="match status" value="1"/>
</dbReference>
<feature type="domain" description="GH84" evidence="5">
    <location>
        <begin position="119"/>
        <end position="385"/>
    </location>
</feature>
<dbReference type="Gene3D" id="3.30.379.10">
    <property type="entry name" value="Chitobiase/beta-hexosaminidase domain 2-like"/>
    <property type="match status" value="1"/>
</dbReference>
<evidence type="ECO:0000313" key="7">
    <source>
        <dbReference type="Proteomes" id="UP000176204"/>
    </source>
</evidence>
<dbReference type="Gene3D" id="2.60.120.260">
    <property type="entry name" value="Galactose-binding domain-like"/>
    <property type="match status" value="1"/>
</dbReference>
<dbReference type="InterPro" id="IPR049478">
    <property type="entry name" value="BT_4395-like_hel"/>
</dbReference>
<evidence type="ECO:0000313" key="6">
    <source>
        <dbReference type="EMBL" id="SEH73907.1"/>
    </source>
</evidence>
<comment type="similarity">
    <text evidence="3">Belongs to the glycosyl hydrolase 84 family.</text>
</comment>
<dbReference type="InterPro" id="IPR008979">
    <property type="entry name" value="Galactose-bd-like_sf"/>
</dbReference>
<proteinExistence type="inferred from homology"/>
<keyword evidence="1 3" id="KW-0378">Hydrolase</keyword>
<dbReference type="InterPro" id="IPR029018">
    <property type="entry name" value="Hex-like_dom2"/>
</dbReference>
<dbReference type="AlphaFoldDB" id="A0A1H6KQU7"/>
<dbReference type="SUPFAM" id="SSF51445">
    <property type="entry name" value="(Trans)glycosidases"/>
    <property type="match status" value="1"/>
</dbReference>
<dbReference type="Proteomes" id="UP000176204">
    <property type="component" value="Chromosome I"/>
</dbReference>
<dbReference type="KEGG" id="agl:PYTT_0357"/>
<evidence type="ECO:0000256" key="1">
    <source>
        <dbReference type="ARBA" id="ARBA00022801"/>
    </source>
</evidence>
<dbReference type="Gene3D" id="2.60.40.1180">
    <property type="entry name" value="Golgi alpha-mannosidase II"/>
    <property type="match status" value="1"/>
</dbReference>
<dbReference type="Gene3D" id="1.20.58.460">
    <property type="entry name" value="Hyaluronidase post-catalytic domain-like"/>
    <property type="match status" value="1"/>
</dbReference>
<dbReference type="SUPFAM" id="SSF49785">
    <property type="entry name" value="Galactose-binding domain-like"/>
    <property type="match status" value="1"/>
</dbReference>
<feature type="domain" description="F5/8 type C" evidence="4">
    <location>
        <begin position="554"/>
        <end position="679"/>
    </location>
</feature>
<dbReference type="Pfam" id="PF07555">
    <property type="entry name" value="NAGidase"/>
    <property type="match status" value="1"/>
</dbReference>
<dbReference type="PROSITE" id="PS52009">
    <property type="entry name" value="GH84"/>
    <property type="match status" value="1"/>
</dbReference>
<dbReference type="Pfam" id="PF02838">
    <property type="entry name" value="Glyco_hydro_20b"/>
    <property type="match status" value="1"/>
</dbReference>
<reference evidence="7" key="1">
    <citation type="submission" date="2016-09" db="EMBL/GenBank/DDBJ databases">
        <authorList>
            <person name="Koehorst J."/>
        </authorList>
    </citation>
    <scope>NUCLEOTIDE SEQUENCE [LARGE SCALE GENOMIC DNA]</scope>
</reference>
<evidence type="ECO:0000259" key="4">
    <source>
        <dbReference type="PROSITE" id="PS50022"/>
    </source>
</evidence>
<protein>
    <submittedName>
        <fullName evidence="6">Beta-n-acetylglucosaminidase</fullName>
    </submittedName>
</protein>